<reference evidence="2" key="1">
    <citation type="submission" date="2018-05" db="EMBL/GenBank/DDBJ databases">
        <authorList>
            <person name="Li X."/>
        </authorList>
    </citation>
    <scope>NUCLEOTIDE SEQUENCE [LARGE SCALE GENOMIC DNA]</scope>
    <source>
        <strain evidence="2">YIM 73061</strain>
    </source>
</reference>
<sequence>MSDDRDIYRINAATSARAAAEARTQSARELHREEEELWLALAERSDAIDGFAKSAIAALDTDD</sequence>
<proteinExistence type="predicted"/>
<accession>A0A328ADG9</accession>
<gene>
    <name evidence="1" type="ORF">DJ018_16085</name>
</gene>
<dbReference type="EMBL" id="QFYR01000004">
    <property type="protein sequence ID" value="RAK51454.1"/>
    <property type="molecule type" value="Genomic_DNA"/>
</dbReference>
<dbReference type="RefSeq" id="WP_111515989.1">
    <property type="nucleotide sequence ID" value="NZ_QFYR01000004.1"/>
</dbReference>
<dbReference type="Proteomes" id="UP000249725">
    <property type="component" value="Unassembled WGS sequence"/>
</dbReference>
<comment type="caution">
    <text evidence="1">The sequence shown here is derived from an EMBL/GenBank/DDBJ whole genome shotgun (WGS) entry which is preliminary data.</text>
</comment>
<dbReference type="AlphaFoldDB" id="A0A328ADG9"/>
<name>A0A328ADG9_9CAUL</name>
<protein>
    <submittedName>
        <fullName evidence="1">Uncharacterized protein</fullName>
    </submittedName>
</protein>
<evidence type="ECO:0000313" key="1">
    <source>
        <dbReference type="EMBL" id="RAK51454.1"/>
    </source>
</evidence>
<keyword evidence="2" id="KW-1185">Reference proteome</keyword>
<evidence type="ECO:0000313" key="2">
    <source>
        <dbReference type="Proteomes" id="UP000249725"/>
    </source>
</evidence>
<organism evidence="1 2">
    <name type="scientific">Phenylobacterium deserti</name>
    <dbReference type="NCBI Taxonomy" id="1914756"/>
    <lineage>
        <taxon>Bacteria</taxon>
        <taxon>Pseudomonadati</taxon>
        <taxon>Pseudomonadota</taxon>
        <taxon>Alphaproteobacteria</taxon>
        <taxon>Caulobacterales</taxon>
        <taxon>Caulobacteraceae</taxon>
        <taxon>Phenylobacterium</taxon>
    </lineage>
</organism>